<dbReference type="GO" id="GO:0016020">
    <property type="term" value="C:membrane"/>
    <property type="evidence" value="ECO:0007669"/>
    <property type="project" value="InterPro"/>
</dbReference>
<dbReference type="PANTHER" id="PTHR24421">
    <property type="entry name" value="NITRATE/NITRITE SENSOR PROTEIN NARX-RELATED"/>
    <property type="match status" value="1"/>
</dbReference>
<evidence type="ECO:0000259" key="11">
    <source>
        <dbReference type="Pfam" id="PF13581"/>
    </source>
</evidence>
<dbReference type="Proteomes" id="UP000467124">
    <property type="component" value="Unassembled WGS sequence"/>
</dbReference>
<dbReference type="CDD" id="cd16917">
    <property type="entry name" value="HATPase_UhpB-NarQ-NarX-like"/>
    <property type="match status" value="1"/>
</dbReference>
<keyword evidence="9" id="KW-0812">Transmembrane</keyword>
<keyword evidence="6" id="KW-0418">Kinase</keyword>
<dbReference type="Gene3D" id="1.20.5.1930">
    <property type="match status" value="1"/>
</dbReference>
<evidence type="ECO:0000256" key="3">
    <source>
        <dbReference type="ARBA" id="ARBA00022553"/>
    </source>
</evidence>
<evidence type="ECO:0000313" key="13">
    <source>
        <dbReference type="Proteomes" id="UP000467124"/>
    </source>
</evidence>
<keyword evidence="9" id="KW-1133">Transmembrane helix</keyword>
<protein>
    <recommendedName>
        <fullName evidence="2">histidine kinase</fullName>
        <ecNumber evidence="2">2.7.13.3</ecNumber>
    </recommendedName>
</protein>
<keyword evidence="3" id="KW-0597">Phosphoprotein</keyword>
<dbReference type="InterPro" id="IPR003594">
    <property type="entry name" value="HATPase_dom"/>
</dbReference>
<keyword evidence="9" id="KW-0472">Membrane</keyword>
<feature type="domain" description="Signal transduction histidine kinase subgroup 3 dimerisation and phosphoacceptor" evidence="10">
    <location>
        <begin position="205"/>
        <end position="256"/>
    </location>
</feature>
<organism evidence="12 13">
    <name type="scientific">Nocardiopsis alba</name>
    <dbReference type="NCBI Taxonomy" id="53437"/>
    <lineage>
        <taxon>Bacteria</taxon>
        <taxon>Bacillati</taxon>
        <taxon>Actinomycetota</taxon>
        <taxon>Actinomycetes</taxon>
        <taxon>Streptosporangiales</taxon>
        <taxon>Nocardiopsidaceae</taxon>
        <taxon>Nocardiopsis</taxon>
    </lineage>
</organism>
<dbReference type="AlphaFoldDB" id="A0A7K2ISL2"/>
<sequence length="383" mass="40867">MDTAARRYRPLPERAGQTGVFAGLLFLVMLLVAPPLLLREESSVDLLFRLGTAVLWYAAPVGVLVAQAGMAARGATGPALLMLAVQLPLTVLPVLMGGWTWHAVLALAVASTLVAARMVTGVFRALLFLFAGVVLTLLPMSLLLAYPVGPRWFLYWLASHVVVVGSTLLLFRAPRWDAAGKGAPSAVTASEVESVREGDGRLPVDLHDILGGTLTAITLKGEVIRRMGPDHPDLAEEARGLADLARDARAEVRAAAASSWSGGLRAEVERVRAVLADAGVDLRVEIERYGLPEEVDREFALIVREAVTNALVHGRATAVEISLARMEGWIVLSVADDGVPVMGEIVPGTGLRSIAERCARLGGEMRVEVDQGGRFTLTCRVPE</sequence>
<feature type="transmembrane region" description="Helical" evidence="9">
    <location>
        <begin position="126"/>
        <end position="146"/>
    </location>
</feature>
<feature type="transmembrane region" description="Helical" evidence="9">
    <location>
        <begin position="79"/>
        <end position="95"/>
    </location>
</feature>
<accession>A0A7K2ISL2</accession>
<evidence type="ECO:0000256" key="4">
    <source>
        <dbReference type="ARBA" id="ARBA00022679"/>
    </source>
</evidence>
<dbReference type="SUPFAM" id="SSF55874">
    <property type="entry name" value="ATPase domain of HSP90 chaperone/DNA topoisomerase II/histidine kinase"/>
    <property type="match status" value="1"/>
</dbReference>
<comment type="catalytic activity">
    <reaction evidence="1">
        <text>ATP + protein L-histidine = ADP + protein N-phospho-L-histidine.</text>
        <dbReference type="EC" id="2.7.13.3"/>
    </reaction>
</comment>
<reference evidence="12 13" key="1">
    <citation type="journal article" date="2019" name="Nat. Commun.">
        <title>The antimicrobial potential of Streptomyces from insect microbiomes.</title>
        <authorList>
            <person name="Chevrette M.G."/>
            <person name="Carlson C.M."/>
            <person name="Ortega H.E."/>
            <person name="Thomas C."/>
            <person name="Ananiev G.E."/>
            <person name="Barns K.J."/>
            <person name="Book A.J."/>
            <person name="Cagnazzo J."/>
            <person name="Carlos C."/>
            <person name="Flanigan W."/>
            <person name="Grubbs K.J."/>
            <person name="Horn H.A."/>
            <person name="Hoffmann F.M."/>
            <person name="Klassen J.L."/>
            <person name="Knack J.J."/>
            <person name="Lewin G.R."/>
            <person name="McDonald B.R."/>
            <person name="Muller L."/>
            <person name="Melo W.G.P."/>
            <person name="Pinto-Tomas A.A."/>
            <person name="Schmitz A."/>
            <person name="Wendt-Pienkowski E."/>
            <person name="Wildman S."/>
            <person name="Zhao M."/>
            <person name="Zhang F."/>
            <person name="Bugni T.S."/>
            <person name="Andes D.R."/>
            <person name="Pupo M.T."/>
            <person name="Currie C.R."/>
        </authorList>
    </citation>
    <scope>NUCLEOTIDE SEQUENCE [LARGE SCALE GENOMIC DNA]</scope>
    <source>
        <strain evidence="12 13">SID5840</strain>
    </source>
</reference>
<evidence type="ECO:0000256" key="2">
    <source>
        <dbReference type="ARBA" id="ARBA00012438"/>
    </source>
</evidence>
<dbReference type="EC" id="2.7.13.3" evidence="2"/>
<dbReference type="GO" id="GO:0000155">
    <property type="term" value="F:phosphorelay sensor kinase activity"/>
    <property type="evidence" value="ECO:0007669"/>
    <property type="project" value="InterPro"/>
</dbReference>
<dbReference type="PANTHER" id="PTHR24421:SF10">
    <property type="entry name" value="NITRATE_NITRITE SENSOR PROTEIN NARQ"/>
    <property type="match status" value="1"/>
</dbReference>
<evidence type="ECO:0000259" key="10">
    <source>
        <dbReference type="Pfam" id="PF07730"/>
    </source>
</evidence>
<dbReference type="GO" id="GO:0005524">
    <property type="term" value="F:ATP binding"/>
    <property type="evidence" value="ECO:0007669"/>
    <property type="project" value="UniProtKB-KW"/>
</dbReference>
<keyword evidence="7" id="KW-0067">ATP-binding</keyword>
<evidence type="ECO:0000256" key="7">
    <source>
        <dbReference type="ARBA" id="ARBA00022840"/>
    </source>
</evidence>
<evidence type="ECO:0000313" key="12">
    <source>
        <dbReference type="EMBL" id="MYR32959.1"/>
    </source>
</evidence>
<dbReference type="Gene3D" id="3.30.565.10">
    <property type="entry name" value="Histidine kinase-like ATPase, C-terminal domain"/>
    <property type="match status" value="1"/>
</dbReference>
<evidence type="ECO:0000256" key="9">
    <source>
        <dbReference type="SAM" id="Phobius"/>
    </source>
</evidence>
<dbReference type="Pfam" id="PF07730">
    <property type="entry name" value="HisKA_3"/>
    <property type="match status" value="1"/>
</dbReference>
<dbReference type="InterPro" id="IPR011712">
    <property type="entry name" value="Sig_transdc_His_kin_sub3_dim/P"/>
</dbReference>
<feature type="domain" description="Histidine kinase/HSP90-like ATPase" evidence="11">
    <location>
        <begin position="266"/>
        <end position="341"/>
    </location>
</feature>
<proteinExistence type="predicted"/>
<evidence type="ECO:0000256" key="5">
    <source>
        <dbReference type="ARBA" id="ARBA00022741"/>
    </source>
</evidence>
<dbReference type="RefSeq" id="WP_161110971.1">
    <property type="nucleotide sequence ID" value="NZ_WWHY01000001.1"/>
</dbReference>
<evidence type="ECO:0000256" key="1">
    <source>
        <dbReference type="ARBA" id="ARBA00000085"/>
    </source>
</evidence>
<dbReference type="EMBL" id="WWHY01000001">
    <property type="protein sequence ID" value="MYR32959.1"/>
    <property type="molecule type" value="Genomic_DNA"/>
</dbReference>
<gene>
    <name evidence="12" type="ORF">GTW20_11955</name>
</gene>
<dbReference type="GO" id="GO:0046983">
    <property type="term" value="F:protein dimerization activity"/>
    <property type="evidence" value="ECO:0007669"/>
    <property type="project" value="InterPro"/>
</dbReference>
<feature type="transmembrane region" description="Helical" evidence="9">
    <location>
        <begin position="152"/>
        <end position="171"/>
    </location>
</feature>
<keyword evidence="5" id="KW-0547">Nucleotide-binding</keyword>
<feature type="transmembrane region" description="Helical" evidence="9">
    <location>
        <begin position="20"/>
        <end position="38"/>
    </location>
</feature>
<dbReference type="Pfam" id="PF13581">
    <property type="entry name" value="HATPase_c_2"/>
    <property type="match status" value="1"/>
</dbReference>
<feature type="transmembrane region" description="Helical" evidence="9">
    <location>
        <begin position="50"/>
        <end position="72"/>
    </location>
</feature>
<comment type="caution">
    <text evidence="12">The sequence shown here is derived from an EMBL/GenBank/DDBJ whole genome shotgun (WGS) entry which is preliminary data.</text>
</comment>
<evidence type="ECO:0000256" key="6">
    <source>
        <dbReference type="ARBA" id="ARBA00022777"/>
    </source>
</evidence>
<name>A0A7K2ISL2_9ACTN</name>
<keyword evidence="4" id="KW-0808">Transferase</keyword>
<dbReference type="InterPro" id="IPR036890">
    <property type="entry name" value="HATPase_C_sf"/>
</dbReference>
<keyword evidence="8" id="KW-0902">Two-component regulatory system</keyword>
<evidence type="ECO:0000256" key="8">
    <source>
        <dbReference type="ARBA" id="ARBA00023012"/>
    </source>
</evidence>
<dbReference type="InterPro" id="IPR050482">
    <property type="entry name" value="Sensor_HK_TwoCompSys"/>
</dbReference>